<dbReference type="Proteomes" id="UP000831701">
    <property type="component" value="Chromosome 21"/>
</dbReference>
<organism evidence="1 2">
    <name type="scientific">Scortum barcoo</name>
    <name type="common">barcoo grunter</name>
    <dbReference type="NCBI Taxonomy" id="214431"/>
    <lineage>
        <taxon>Eukaryota</taxon>
        <taxon>Metazoa</taxon>
        <taxon>Chordata</taxon>
        <taxon>Craniata</taxon>
        <taxon>Vertebrata</taxon>
        <taxon>Euteleostomi</taxon>
        <taxon>Actinopterygii</taxon>
        <taxon>Neopterygii</taxon>
        <taxon>Teleostei</taxon>
        <taxon>Neoteleostei</taxon>
        <taxon>Acanthomorphata</taxon>
        <taxon>Eupercaria</taxon>
        <taxon>Centrarchiformes</taxon>
        <taxon>Terapontoidei</taxon>
        <taxon>Terapontidae</taxon>
        <taxon>Scortum</taxon>
    </lineage>
</organism>
<comment type="caution">
    <text evidence="1">The sequence shown here is derived from an EMBL/GenBank/DDBJ whole genome shotgun (WGS) entry which is preliminary data.</text>
</comment>
<keyword evidence="2" id="KW-1185">Reference proteome</keyword>
<evidence type="ECO:0000313" key="1">
    <source>
        <dbReference type="EMBL" id="KAI3354844.1"/>
    </source>
</evidence>
<sequence length="930" mass="103191">MHYNSGISVGAADMYLRINGVQNKTVIWRTLYDQGTRWNQVTLQLGRITQPFQISLAKISLGVFDGVSALDDVTFKNCSLPPAVAKCPTRTHFHCRHTKACVEHLQLCDLVDDCGDGSDEEGCSPELQCNFEHGLCSWKQEQSGGDVFDWTRIQGPTPSSNTGPWKDHTLGTSQGHYLYIESSAPQEFKDTAVLLSRVFQPTHSGGKDPSRSSYYCVFRFHYHMFGSCLLPGMSQDHLCLAVYLRTTSTGRGHVLWVRYGDQGNLWHRKTLYLNSARPFQIVIEGTVGDDFKGDIAIDDLSFMDCVPYDGELPTPNTTTPAVTTPAPTVQPHSCPDGEFACVVHGEEHCDFEGSDVCGWKSVDSSLVPVHIFLWSPDKGESAHNGEQYHRPINDHTLGSPEGWYLCADSSNGGYGQIADLQTPVISSTGPHCTLVFWYHMSGFTVGSLKVLLKYGNVSHEVWSQSGNQGNKWRRGEVFLGLSNNFQVVFRAKRGISYMGDVVIDDVSFLHCSPPLPPDGPCTPEQYACANGHCIPQDNLCDFISHCEDSSDEDPYICKGFSGRCSFEFDLCSWRQSREDDFDWLIKAGSTPTLGTGPSSDHTLRDPSGHYLYLESSFPQAAGDTARISGPLLSRRSSQCKMRFYFHMSGDSIGTLSVFKMGEGRPHLLLNLTGDQGNYWQMREIPLSHTGDFQVMFEGKVGRSSKGDICLDDITLSPGCLLASSAGEEDNTPPPAGSCPSGFLPCENGRCFTPGQSCDFTDDCGDGTDEKDCGTSCSFENGRCGWKSSLADNFDWTLGTGSVKRIWPPYDHTLMTENGHFIYLEASPVGHKGDKAHLRSSVWKESSAICKLSFWYYISHKATGTIRLLIKTENDLREIWNKTGSQGNKWNRAEVPLRNLRYFEVIFEGIRLRDVSRGAALDDLEFIFDDI</sequence>
<gene>
    <name evidence="1" type="ORF">L3Q82_004650</name>
</gene>
<name>A0ACB8VGZ3_9TELE</name>
<proteinExistence type="predicted"/>
<dbReference type="EMBL" id="CM041551">
    <property type="protein sequence ID" value="KAI3354844.1"/>
    <property type="molecule type" value="Genomic_DNA"/>
</dbReference>
<protein>
    <submittedName>
        <fullName evidence="1">Uncharacterized protein</fullName>
    </submittedName>
</protein>
<evidence type="ECO:0000313" key="2">
    <source>
        <dbReference type="Proteomes" id="UP000831701"/>
    </source>
</evidence>
<accession>A0ACB8VGZ3</accession>
<reference evidence="1" key="1">
    <citation type="submission" date="2022-04" db="EMBL/GenBank/DDBJ databases">
        <title>Jade perch genome.</title>
        <authorList>
            <person name="Chao B."/>
        </authorList>
    </citation>
    <scope>NUCLEOTIDE SEQUENCE</scope>
    <source>
        <strain evidence="1">CB-2022</strain>
    </source>
</reference>